<dbReference type="EMBL" id="JAYKXP010000122">
    <property type="protein sequence ID" value="KAK7024492.1"/>
    <property type="molecule type" value="Genomic_DNA"/>
</dbReference>
<dbReference type="PROSITE" id="PS50103">
    <property type="entry name" value="ZF_C3H1"/>
    <property type="match status" value="1"/>
</dbReference>
<feature type="compositionally biased region" description="Basic residues" evidence="2">
    <location>
        <begin position="259"/>
        <end position="273"/>
    </location>
</feature>
<feature type="compositionally biased region" description="Basic residues" evidence="2">
    <location>
        <begin position="212"/>
        <end position="223"/>
    </location>
</feature>
<dbReference type="Proteomes" id="UP001383192">
    <property type="component" value="Unassembled WGS sequence"/>
</dbReference>
<keyword evidence="1" id="KW-0863">Zinc-finger</keyword>
<dbReference type="GO" id="GO:0008270">
    <property type="term" value="F:zinc ion binding"/>
    <property type="evidence" value="ECO:0007669"/>
    <property type="project" value="UniProtKB-KW"/>
</dbReference>
<protein>
    <recommendedName>
        <fullName evidence="3">C3H1-type domain-containing protein</fullName>
    </recommendedName>
</protein>
<feature type="compositionally biased region" description="Low complexity" evidence="2">
    <location>
        <begin position="24"/>
        <end position="66"/>
    </location>
</feature>
<proteinExistence type="predicted"/>
<feature type="compositionally biased region" description="Low complexity" evidence="2">
    <location>
        <begin position="243"/>
        <end position="255"/>
    </location>
</feature>
<evidence type="ECO:0000313" key="5">
    <source>
        <dbReference type="Proteomes" id="UP001383192"/>
    </source>
</evidence>
<evidence type="ECO:0000256" key="1">
    <source>
        <dbReference type="PROSITE-ProRule" id="PRU00723"/>
    </source>
</evidence>
<feature type="compositionally biased region" description="Basic and acidic residues" evidence="2">
    <location>
        <begin position="162"/>
        <end position="176"/>
    </location>
</feature>
<feature type="compositionally biased region" description="Polar residues" evidence="2">
    <location>
        <begin position="1"/>
        <end position="13"/>
    </location>
</feature>
<reference evidence="4 5" key="1">
    <citation type="submission" date="2024-01" db="EMBL/GenBank/DDBJ databases">
        <title>A draft genome for a cacao thread blight-causing isolate of Paramarasmius palmivorus.</title>
        <authorList>
            <person name="Baruah I.K."/>
            <person name="Bukari Y."/>
            <person name="Amoako-Attah I."/>
            <person name="Meinhardt L.W."/>
            <person name="Bailey B.A."/>
            <person name="Cohen S.P."/>
        </authorList>
    </citation>
    <scope>NUCLEOTIDE SEQUENCE [LARGE SCALE GENOMIC DNA]</scope>
    <source>
        <strain evidence="4 5">GH-12</strain>
    </source>
</reference>
<name>A0AAW0BEJ3_9AGAR</name>
<accession>A0AAW0BEJ3</accession>
<feature type="zinc finger region" description="C3H1-type" evidence="1">
    <location>
        <begin position="461"/>
        <end position="488"/>
    </location>
</feature>
<sequence>MPPKTTSSQSSHAGGTLSIDRITGAQRPQPPSSAQASTSISSGGPTPTVTTQPQASASAAGQAPVSDNSNTTPLTPQANVVNESHQSMHDIVTQYREGKLTRKSAEKGLAKIFRTSSETLGLRLSSDQVRDGIGGWLISLDDHDKEVKRGRDAGNSVAEALGLDKEGRNDGTERGDKGKRRQRSPDPDPEPSSPSSSSSSEDEKDHDDRDHRRNHRRNHRKRSPSSSRSPAPKSHKRRRRDPSPSSSDSSDSSSDSSHHSSHHSSRKKPKLNKRLFPFLSANKTYLQKLRKRHGRREVICRQLENYSRDPKEAARRIMYSKNAPPLVLDEWKTVLPGDYTDLDAIFVRMHPSHSASSIQTQSDWAEAWSYLRRGINHAFSFREDELREYEDYLLSSFRTRQSSFHANIVAFDRDNRQNVLAANKGVLFTDFHHFSQNREAWLESTGINNITSSSRRQNNAPRRQEICRNWNYRRCADDKSCRRRHVCLSCESPNHVRDDCKGGPSSLPKSERN</sequence>
<organism evidence="4 5">
    <name type="scientific">Paramarasmius palmivorus</name>
    <dbReference type="NCBI Taxonomy" id="297713"/>
    <lineage>
        <taxon>Eukaryota</taxon>
        <taxon>Fungi</taxon>
        <taxon>Dikarya</taxon>
        <taxon>Basidiomycota</taxon>
        <taxon>Agaricomycotina</taxon>
        <taxon>Agaricomycetes</taxon>
        <taxon>Agaricomycetidae</taxon>
        <taxon>Agaricales</taxon>
        <taxon>Marasmiineae</taxon>
        <taxon>Marasmiaceae</taxon>
        <taxon>Paramarasmius</taxon>
    </lineage>
</organism>
<keyword evidence="1" id="KW-0862">Zinc</keyword>
<feature type="region of interest" description="Disordered" evidence="2">
    <location>
        <begin position="1"/>
        <end position="92"/>
    </location>
</feature>
<feature type="region of interest" description="Disordered" evidence="2">
    <location>
        <begin position="142"/>
        <end position="275"/>
    </location>
</feature>
<evidence type="ECO:0000256" key="2">
    <source>
        <dbReference type="SAM" id="MobiDB-lite"/>
    </source>
</evidence>
<comment type="caution">
    <text evidence="4">The sequence shown here is derived from an EMBL/GenBank/DDBJ whole genome shotgun (WGS) entry which is preliminary data.</text>
</comment>
<feature type="compositionally biased region" description="Polar residues" evidence="2">
    <location>
        <begin position="67"/>
        <end position="85"/>
    </location>
</feature>
<evidence type="ECO:0000313" key="4">
    <source>
        <dbReference type="EMBL" id="KAK7024492.1"/>
    </source>
</evidence>
<feature type="compositionally biased region" description="Basic and acidic residues" evidence="2">
    <location>
        <begin position="142"/>
        <end position="152"/>
    </location>
</feature>
<gene>
    <name evidence="4" type="ORF">VNI00_016238</name>
</gene>
<keyword evidence="5" id="KW-1185">Reference proteome</keyword>
<dbReference type="AlphaFoldDB" id="A0AAW0BEJ3"/>
<keyword evidence="1" id="KW-0479">Metal-binding</keyword>
<feature type="compositionally biased region" description="Basic and acidic residues" evidence="2">
    <location>
        <begin position="201"/>
        <end position="211"/>
    </location>
</feature>
<dbReference type="InterPro" id="IPR000571">
    <property type="entry name" value="Znf_CCCH"/>
</dbReference>
<evidence type="ECO:0000259" key="3">
    <source>
        <dbReference type="PROSITE" id="PS50103"/>
    </source>
</evidence>
<feature type="domain" description="C3H1-type" evidence="3">
    <location>
        <begin position="461"/>
        <end position="488"/>
    </location>
</feature>